<evidence type="ECO:0000256" key="1">
    <source>
        <dbReference type="SAM" id="Phobius"/>
    </source>
</evidence>
<evidence type="ECO:0000313" key="3">
    <source>
        <dbReference type="Proteomes" id="UP000003730"/>
    </source>
</evidence>
<dbReference type="AlphaFoldDB" id="G2E9R3"/>
<keyword evidence="1" id="KW-0472">Membrane</keyword>
<accession>G2E9R3</accession>
<dbReference type="InterPro" id="IPR005901">
    <property type="entry name" value="GLPGLI"/>
</dbReference>
<reference evidence="2 3" key="1">
    <citation type="journal article" date="2008" name="Int. J. Syst. Evol. Microbiol.">
        <title>Bizionia argentinensis sp. nov., isolated from surface marine water in Antarctica.</title>
        <authorList>
            <person name="Bercovich A."/>
            <person name="Vazquez S.C."/>
            <person name="Yankilevich P."/>
            <person name="Coria S.H."/>
            <person name="Foti M."/>
            <person name="Hernandez E."/>
            <person name="Vidal A."/>
            <person name="Ruberto L."/>
            <person name="Melo C."/>
            <person name="Marenssi S."/>
            <person name="Criscuolo M."/>
            <person name="Memoli M."/>
            <person name="Arguelles M."/>
            <person name="Mac Cormack W.P."/>
        </authorList>
    </citation>
    <scope>NUCLEOTIDE SEQUENCE [LARGE SCALE GENOMIC DNA]</scope>
    <source>
        <strain evidence="2 3">JUB59</strain>
    </source>
</reference>
<dbReference type="Proteomes" id="UP000003730">
    <property type="component" value="Unassembled WGS sequence"/>
</dbReference>
<protein>
    <submittedName>
        <fullName evidence="2">GLPGLI family protein</fullName>
    </submittedName>
</protein>
<evidence type="ECO:0000313" key="2">
    <source>
        <dbReference type="EMBL" id="EGV44843.2"/>
    </source>
</evidence>
<keyword evidence="1" id="KW-1133">Transmembrane helix</keyword>
<dbReference type="eggNOG" id="ENOG502Z8ZW">
    <property type="taxonomic scope" value="Bacteria"/>
</dbReference>
<dbReference type="PATRIC" id="fig|1046627.3.peg.289"/>
<name>G2E9R3_9FLAO</name>
<feature type="transmembrane region" description="Helical" evidence="1">
    <location>
        <begin position="6"/>
        <end position="24"/>
    </location>
</feature>
<dbReference type="STRING" id="1046627.BZARG_274"/>
<keyword evidence="3" id="KW-1185">Reference proteome</keyword>
<sequence length="258" mass="30235">MRLRWIILLTIGYYFVVTSYFIFYNMTINNIYKLIVLLLLFNFSVYGQTGEITYKITHPEEHDDTDDEMKQVNNETTLMSFSLIFNEKGSFFEKKRNVPQNKYLATMAAIITLSKSSYFQNLESKNIYYNYKIGNKEYIVVDSTKMNSWTLSNETKNIEGFTCYKASKNEFNERNQTNYLREAWYAPDIPVPYGPAGYGGLPGLILEIEIRKGFVYYVSKISLNEQENLELPKLKDGPEISPREKVILMRKNRTETDD</sequence>
<dbReference type="NCBIfam" id="TIGR01200">
    <property type="entry name" value="GLPGLI"/>
    <property type="match status" value="1"/>
</dbReference>
<dbReference type="Pfam" id="PF09697">
    <property type="entry name" value="Porph_ging"/>
    <property type="match status" value="1"/>
</dbReference>
<gene>
    <name evidence="2" type="ORF">BZARG_274</name>
</gene>
<dbReference type="EMBL" id="AFXZ01000002">
    <property type="protein sequence ID" value="EGV44843.2"/>
    <property type="molecule type" value="Genomic_DNA"/>
</dbReference>
<comment type="caution">
    <text evidence="2">The sequence shown here is derived from an EMBL/GenBank/DDBJ whole genome shotgun (WGS) entry which is preliminary data.</text>
</comment>
<proteinExistence type="predicted"/>
<keyword evidence="1" id="KW-0812">Transmembrane</keyword>
<organism evidence="2 3">
    <name type="scientific">Bizionia argentinensis JUB59</name>
    <dbReference type="NCBI Taxonomy" id="1046627"/>
    <lineage>
        <taxon>Bacteria</taxon>
        <taxon>Pseudomonadati</taxon>
        <taxon>Bacteroidota</taxon>
        <taxon>Flavobacteriia</taxon>
        <taxon>Flavobacteriales</taxon>
        <taxon>Flavobacteriaceae</taxon>
        <taxon>Bizionia</taxon>
    </lineage>
</organism>